<name>A0A1M7HRS3_9FLAO</name>
<dbReference type="RefSeq" id="WP_139259486.1">
    <property type="nucleotide sequence ID" value="NZ_FRBU01000030.1"/>
</dbReference>
<organism evidence="1 2">
    <name type="scientific">Flavobacterium xanthum</name>
    <dbReference type="NCBI Taxonomy" id="69322"/>
    <lineage>
        <taxon>Bacteria</taxon>
        <taxon>Pseudomonadati</taxon>
        <taxon>Bacteroidota</taxon>
        <taxon>Flavobacteriia</taxon>
        <taxon>Flavobacteriales</taxon>
        <taxon>Flavobacteriaceae</taxon>
        <taxon>Flavobacterium</taxon>
    </lineage>
</organism>
<evidence type="ECO:0000313" key="2">
    <source>
        <dbReference type="Proteomes" id="UP000184260"/>
    </source>
</evidence>
<evidence type="ECO:0000313" key="1">
    <source>
        <dbReference type="EMBL" id="SHM31184.1"/>
    </source>
</evidence>
<dbReference type="Proteomes" id="UP000184260">
    <property type="component" value="Unassembled WGS sequence"/>
</dbReference>
<gene>
    <name evidence="1" type="ORF">SAMN05443669_10305</name>
</gene>
<keyword evidence="2" id="KW-1185">Reference proteome</keyword>
<dbReference type="STRING" id="69322.SAMN05443669_10305"/>
<sequence length="430" mass="47637">MSFTLSFMHSCSTDEILLQNDSNIQTVSREEAIQFLQQNPLKGSGNKTSKTTTLSNYDAITLEKITNSDQLLTVIPLPDNDKQQNSRVLLLTVNDTLKSAVFTMYPDVDQSTKEFSGRVLITSMSGDFFKGFRMKNGYIISKFIKETSLNKTNKIESKSTLAYATEPIKLHEVIIPARKPVQSLTVAYLYVYSWEIESSSYSDLYWGFGGGGGGSGGSAEPVVEDPCDQLKTQNSNTDYLSKIQSLKKNTGLKNETGFIENKDGTFKDLINTTNDGLDIPKDANTIGFNHTHIDDYESGDYDEDGNAIINQPIKIFSPKDVMTFIILLNNANRQNISLGSIYGKVISSSNTYTLKFEGVISDINQSIPFDKVLDRNYQKAIKKNGLENGFLQFLQDTGIKGVSLYKVNTDGTAEKKSLDANNNIVTTPCS</sequence>
<reference evidence="2" key="1">
    <citation type="submission" date="2016-11" db="EMBL/GenBank/DDBJ databases">
        <authorList>
            <person name="Varghese N."/>
            <person name="Submissions S."/>
        </authorList>
    </citation>
    <scope>NUCLEOTIDE SEQUENCE [LARGE SCALE GENOMIC DNA]</scope>
    <source>
        <strain evidence="2">DSM 3661</strain>
    </source>
</reference>
<proteinExistence type="predicted"/>
<accession>A0A1M7HRS3</accession>
<dbReference type="AlphaFoldDB" id="A0A1M7HRS3"/>
<dbReference type="OrthoDB" id="1264044at2"/>
<protein>
    <submittedName>
        <fullName evidence="1">Uncharacterized protein</fullName>
    </submittedName>
</protein>
<dbReference type="EMBL" id="FRBU01000030">
    <property type="protein sequence ID" value="SHM31184.1"/>
    <property type="molecule type" value="Genomic_DNA"/>
</dbReference>